<evidence type="ECO:0000256" key="1">
    <source>
        <dbReference type="SAM" id="MobiDB-lite"/>
    </source>
</evidence>
<keyword evidence="3" id="KW-1185">Reference proteome</keyword>
<organism evidence="2 3">
    <name type="scientific">Frankia alni (strain DSM 45986 / CECT 9034 / ACN14a)</name>
    <dbReference type="NCBI Taxonomy" id="326424"/>
    <lineage>
        <taxon>Bacteria</taxon>
        <taxon>Bacillati</taxon>
        <taxon>Actinomycetota</taxon>
        <taxon>Actinomycetes</taxon>
        <taxon>Frankiales</taxon>
        <taxon>Frankiaceae</taxon>
        <taxon>Frankia</taxon>
    </lineage>
</organism>
<dbReference type="EMBL" id="CT573213">
    <property type="protein sequence ID" value="CAJ61378.1"/>
    <property type="molecule type" value="Genomic_DNA"/>
</dbReference>
<reference evidence="2 3" key="1">
    <citation type="journal article" date="2007" name="Genome Res.">
        <title>Genome characteristics of facultatively symbiotic Frankia sp. strains reflect host range and host plant biogeography.</title>
        <authorList>
            <person name="Normand P."/>
            <person name="Lapierre P."/>
            <person name="Tisa L.S."/>
            <person name="Gogarten J.P."/>
            <person name="Alloisio N."/>
            <person name="Bagnarol E."/>
            <person name="Bassi C.A."/>
            <person name="Berry A.M."/>
            <person name="Bickhart D.M."/>
            <person name="Choisne N."/>
            <person name="Couloux A."/>
            <person name="Cournoyer B."/>
            <person name="Cruveiller S."/>
            <person name="Daubin V."/>
            <person name="Demange N."/>
            <person name="Francino M.P."/>
            <person name="Goltsman E."/>
            <person name="Huang Y."/>
            <person name="Kopp O.R."/>
            <person name="Labarre L."/>
            <person name="Lapidus A."/>
            <person name="Lavire C."/>
            <person name="Marechal J."/>
            <person name="Martinez M."/>
            <person name="Mastronunzio J.E."/>
            <person name="Mullin B.C."/>
            <person name="Niemann J."/>
            <person name="Pujic P."/>
            <person name="Rawnsley T."/>
            <person name="Rouy Z."/>
            <person name="Schenowitz C."/>
            <person name="Sellstedt A."/>
            <person name="Tavares F."/>
            <person name="Tomkins J.P."/>
            <person name="Vallenet D."/>
            <person name="Valverde C."/>
            <person name="Wall L.G."/>
            <person name="Wang Y."/>
            <person name="Medigue C."/>
            <person name="Benson D.R."/>
        </authorList>
    </citation>
    <scope>NUCLEOTIDE SEQUENCE [LARGE SCALE GENOMIC DNA]</scope>
    <source>
        <strain evidence="3">DSM 45986 / CECT 9034 / ACN14a</strain>
    </source>
</reference>
<protein>
    <submittedName>
        <fullName evidence="2">Uncharacterized protein</fullName>
    </submittedName>
</protein>
<proteinExistence type="predicted"/>
<dbReference type="Proteomes" id="UP000000657">
    <property type="component" value="Chromosome"/>
</dbReference>
<feature type="region of interest" description="Disordered" evidence="1">
    <location>
        <begin position="1"/>
        <end position="24"/>
    </location>
</feature>
<sequence>MVREFHARGSGRTPAAGDDAHRPARTRVARVDVASLGDDPERFLVALRTAVEVGPVIPGDFPAFDLGLLIYWARWHPEVTLAHHVIRRAVCGPTIARLRVAQALDDRARSVSGDGEPSWLDLLRAPEVATLREQCPALDHVVTGRPEQIRPLLPGLLGWDLQRRTELKVVVVLDSVDAARGLSARPGDLEEVIVGTADLPTLVVVSLQSPEWASRRAGALHPHVDLIDAAAEAGAGA</sequence>
<dbReference type="STRING" id="326424.FRAAL2733"/>
<name>Q0RM74_FRAAA</name>
<evidence type="ECO:0000313" key="2">
    <source>
        <dbReference type="EMBL" id="CAJ61378.1"/>
    </source>
</evidence>
<accession>Q0RM74</accession>
<dbReference type="HOGENOM" id="CLU_1169286_0_0_11"/>
<evidence type="ECO:0000313" key="3">
    <source>
        <dbReference type="Proteomes" id="UP000000657"/>
    </source>
</evidence>
<dbReference type="AlphaFoldDB" id="Q0RM74"/>
<gene>
    <name evidence="2" type="ordered locus">FRAAL2733</name>
</gene>
<dbReference type="KEGG" id="fal:FRAAL2733"/>